<dbReference type="EMBL" id="CATOUU010001090">
    <property type="protein sequence ID" value="CAI9971219.1"/>
    <property type="molecule type" value="Genomic_DNA"/>
</dbReference>
<accession>A0AA86R3X9</accession>
<dbReference type="Proteomes" id="UP001642409">
    <property type="component" value="Unassembled WGS sequence"/>
</dbReference>
<reference evidence="1" key="1">
    <citation type="submission" date="2023-06" db="EMBL/GenBank/DDBJ databases">
        <authorList>
            <person name="Kurt Z."/>
        </authorList>
    </citation>
    <scope>NUCLEOTIDE SEQUENCE</scope>
</reference>
<protein>
    <submittedName>
        <fullName evidence="2">Hypothetical_protein</fullName>
    </submittedName>
</protein>
<organism evidence="1">
    <name type="scientific">Hexamita inflata</name>
    <dbReference type="NCBI Taxonomy" id="28002"/>
    <lineage>
        <taxon>Eukaryota</taxon>
        <taxon>Metamonada</taxon>
        <taxon>Diplomonadida</taxon>
        <taxon>Hexamitidae</taxon>
        <taxon>Hexamitinae</taxon>
        <taxon>Hexamita</taxon>
    </lineage>
</organism>
<gene>
    <name evidence="2" type="ORF">HINF_LOCUS14405</name>
    <name evidence="1" type="ORF">HINF_LOCUS58864</name>
</gene>
<keyword evidence="3" id="KW-1185">Reference proteome</keyword>
<evidence type="ECO:0000313" key="2">
    <source>
        <dbReference type="EMBL" id="CAL5995953.1"/>
    </source>
</evidence>
<reference evidence="2 3" key="2">
    <citation type="submission" date="2024-07" db="EMBL/GenBank/DDBJ databases">
        <authorList>
            <person name="Akdeniz Z."/>
        </authorList>
    </citation>
    <scope>NUCLEOTIDE SEQUENCE [LARGE SCALE GENOMIC DNA]</scope>
</reference>
<dbReference type="EMBL" id="CAXDID020000034">
    <property type="protein sequence ID" value="CAL5995953.1"/>
    <property type="molecule type" value="Genomic_DNA"/>
</dbReference>
<sequence>MMNRKQLLDRFDRKENVLSQIGMDQFIMFQKSKLKIEDQEEITQANLNMYKRATFNNMVLQLRTEDQRKYQSHPVKDPLELKIGPKAFTPTKIKIKNNEQVSQRVNSQGKNVKRTPDILKSVARTNCKFDDYQKTHKIFECQIIEYSD</sequence>
<evidence type="ECO:0000313" key="1">
    <source>
        <dbReference type="EMBL" id="CAI9971219.1"/>
    </source>
</evidence>
<name>A0AA86R3X9_9EUKA</name>
<proteinExistence type="predicted"/>
<comment type="caution">
    <text evidence="1">The sequence shown here is derived from an EMBL/GenBank/DDBJ whole genome shotgun (WGS) entry which is preliminary data.</text>
</comment>
<evidence type="ECO:0000313" key="3">
    <source>
        <dbReference type="Proteomes" id="UP001642409"/>
    </source>
</evidence>
<dbReference type="AlphaFoldDB" id="A0AA86R3X9"/>